<protein>
    <submittedName>
        <fullName evidence="2">Uncharacterized protein</fullName>
    </submittedName>
</protein>
<keyword evidence="3" id="KW-1185">Reference proteome</keyword>
<evidence type="ECO:0000313" key="3">
    <source>
        <dbReference type="Proteomes" id="UP000547058"/>
    </source>
</evidence>
<evidence type="ECO:0000313" key="2">
    <source>
        <dbReference type="EMBL" id="MBA8681053.1"/>
    </source>
</evidence>
<feature type="region of interest" description="Disordered" evidence="1">
    <location>
        <begin position="40"/>
        <end position="73"/>
    </location>
</feature>
<name>A0A7W3IGJ7_9GAMM</name>
<accession>A0A7W3IGJ7</accession>
<dbReference type="Proteomes" id="UP000547058">
    <property type="component" value="Unassembled WGS sequence"/>
</dbReference>
<dbReference type="RefSeq" id="WP_046272799.1">
    <property type="nucleotide sequence ID" value="NZ_JACGXS010000001.1"/>
</dbReference>
<proteinExistence type="predicted"/>
<organism evidence="2 3">
    <name type="scientific">Stenotrophomonas tumulicola</name>
    <dbReference type="NCBI Taxonomy" id="1685415"/>
    <lineage>
        <taxon>Bacteria</taxon>
        <taxon>Pseudomonadati</taxon>
        <taxon>Pseudomonadota</taxon>
        <taxon>Gammaproteobacteria</taxon>
        <taxon>Lysobacterales</taxon>
        <taxon>Lysobacteraceae</taxon>
        <taxon>Stenotrophomonas</taxon>
    </lineage>
</organism>
<reference evidence="2 3" key="1">
    <citation type="submission" date="2020-08" db="EMBL/GenBank/DDBJ databases">
        <title>Stenotrophomonas tumulicola JCM 30961.</title>
        <authorList>
            <person name="Deng Y."/>
        </authorList>
    </citation>
    <scope>NUCLEOTIDE SEQUENCE [LARGE SCALE GENOMIC DNA]</scope>
    <source>
        <strain evidence="2 3">JCM 30961</strain>
    </source>
</reference>
<dbReference type="EMBL" id="JACGXS010000001">
    <property type="protein sequence ID" value="MBA8681053.1"/>
    <property type="molecule type" value="Genomic_DNA"/>
</dbReference>
<gene>
    <name evidence="2" type="ORF">H4O11_04465</name>
</gene>
<comment type="caution">
    <text evidence="2">The sequence shown here is derived from an EMBL/GenBank/DDBJ whole genome shotgun (WGS) entry which is preliminary data.</text>
</comment>
<dbReference type="AlphaFoldDB" id="A0A7W3IGJ7"/>
<sequence length="115" mass="12157">MRRSLPAIRMYLMLLLLAVFVVVPVAEALACAQEAPATVGDMHGVSGESDQDPGKGKDSSGADACGHGHCHHSTASLPTAGHDDLFADGRISLHSTKHADVYAFRLDGPMRPPRI</sequence>
<evidence type="ECO:0000256" key="1">
    <source>
        <dbReference type="SAM" id="MobiDB-lite"/>
    </source>
</evidence>